<dbReference type="NCBIfam" id="TIGR02937">
    <property type="entry name" value="sigma70-ECF"/>
    <property type="match status" value="1"/>
</dbReference>
<dbReference type="InterPro" id="IPR013324">
    <property type="entry name" value="RNA_pol_sigma_r3/r4-like"/>
</dbReference>
<sequence>MKQMTDEHIMQKVAEGNVAMLQILFERYHKQIYIFLYKMSGDKMLSEDLTQEVFYRLIKYKSSYNFDKKFVTWIYTIARNNLNTHYQRQKENHLALEGFEHKLVEPQASKNEEYSHLMNVLNRMEASDRELLILNRFQEIKYAEMAEILGSTTGAVKTKVCRALKKLKTLYLQKV</sequence>
<accession>A0ABR7QD51</accession>
<feature type="domain" description="RNA polymerase sigma factor 70 region 4 type 2" evidence="7">
    <location>
        <begin position="117"/>
        <end position="167"/>
    </location>
</feature>
<organism evidence="8 9">
    <name type="scientific">Kordia aestuariivivens</name>
    <dbReference type="NCBI Taxonomy" id="2759037"/>
    <lineage>
        <taxon>Bacteria</taxon>
        <taxon>Pseudomonadati</taxon>
        <taxon>Bacteroidota</taxon>
        <taxon>Flavobacteriia</taxon>
        <taxon>Flavobacteriales</taxon>
        <taxon>Flavobacteriaceae</taxon>
        <taxon>Kordia</taxon>
    </lineage>
</organism>
<dbReference type="Pfam" id="PF04542">
    <property type="entry name" value="Sigma70_r2"/>
    <property type="match status" value="1"/>
</dbReference>
<evidence type="ECO:0000256" key="1">
    <source>
        <dbReference type="ARBA" id="ARBA00010641"/>
    </source>
</evidence>
<dbReference type="InterPro" id="IPR014284">
    <property type="entry name" value="RNA_pol_sigma-70_dom"/>
</dbReference>
<evidence type="ECO:0000313" key="9">
    <source>
        <dbReference type="Proteomes" id="UP000619238"/>
    </source>
</evidence>
<evidence type="ECO:0000259" key="6">
    <source>
        <dbReference type="Pfam" id="PF04542"/>
    </source>
</evidence>
<protein>
    <submittedName>
        <fullName evidence="8">Sigma-70 family RNA polymerase sigma factor</fullName>
    </submittedName>
</protein>
<keyword evidence="9" id="KW-1185">Reference proteome</keyword>
<dbReference type="InterPro" id="IPR007627">
    <property type="entry name" value="RNA_pol_sigma70_r2"/>
</dbReference>
<evidence type="ECO:0000256" key="3">
    <source>
        <dbReference type="ARBA" id="ARBA00023082"/>
    </source>
</evidence>
<dbReference type="EMBL" id="JACGWS010000011">
    <property type="protein sequence ID" value="MBC8756492.1"/>
    <property type="molecule type" value="Genomic_DNA"/>
</dbReference>
<dbReference type="InterPro" id="IPR039425">
    <property type="entry name" value="RNA_pol_sigma-70-like"/>
</dbReference>
<dbReference type="InterPro" id="IPR013325">
    <property type="entry name" value="RNA_pol_sigma_r2"/>
</dbReference>
<name>A0ABR7QD51_9FLAO</name>
<dbReference type="SUPFAM" id="SSF88659">
    <property type="entry name" value="Sigma3 and sigma4 domains of RNA polymerase sigma factors"/>
    <property type="match status" value="1"/>
</dbReference>
<evidence type="ECO:0000256" key="4">
    <source>
        <dbReference type="ARBA" id="ARBA00023125"/>
    </source>
</evidence>
<comment type="similarity">
    <text evidence="1">Belongs to the sigma-70 factor family. ECF subfamily.</text>
</comment>
<feature type="domain" description="RNA polymerase sigma-70 region 2" evidence="6">
    <location>
        <begin position="24"/>
        <end position="90"/>
    </location>
</feature>
<evidence type="ECO:0000256" key="5">
    <source>
        <dbReference type="ARBA" id="ARBA00023163"/>
    </source>
</evidence>
<evidence type="ECO:0000313" key="8">
    <source>
        <dbReference type="EMBL" id="MBC8756492.1"/>
    </source>
</evidence>
<dbReference type="Gene3D" id="1.10.10.10">
    <property type="entry name" value="Winged helix-like DNA-binding domain superfamily/Winged helix DNA-binding domain"/>
    <property type="match status" value="1"/>
</dbReference>
<dbReference type="Proteomes" id="UP000619238">
    <property type="component" value="Unassembled WGS sequence"/>
</dbReference>
<keyword evidence="5" id="KW-0804">Transcription</keyword>
<proteinExistence type="inferred from homology"/>
<dbReference type="InterPro" id="IPR013249">
    <property type="entry name" value="RNA_pol_sigma70_r4_t2"/>
</dbReference>
<dbReference type="SUPFAM" id="SSF88946">
    <property type="entry name" value="Sigma2 domain of RNA polymerase sigma factors"/>
    <property type="match status" value="1"/>
</dbReference>
<keyword evidence="2" id="KW-0805">Transcription regulation</keyword>
<comment type="caution">
    <text evidence="8">The sequence shown here is derived from an EMBL/GenBank/DDBJ whole genome shotgun (WGS) entry which is preliminary data.</text>
</comment>
<keyword evidence="4" id="KW-0238">DNA-binding</keyword>
<reference evidence="8 9" key="1">
    <citation type="submission" date="2020-07" db="EMBL/GenBank/DDBJ databases">
        <title>Description of Kordia aestuariivivens sp. nov., isolated from a tidal flat.</title>
        <authorList>
            <person name="Park S."/>
            <person name="Yoon J.-H."/>
        </authorList>
    </citation>
    <scope>NUCLEOTIDE SEQUENCE [LARGE SCALE GENOMIC DNA]</scope>
    <source>
        <strain evidence="8 9">YSTF-M3</strain>
    </source>
</reference>
<keyword evidence="3" id="KW-0731">Sigma factor</keyword>
<gene>
    <name evidence="8" type="ORF">H2O64_17595</name>
</gene>
<evidence type="ECO:0000256" key="2">
    <source>
        <dbReference type="ARBA" id="ARBA00023015"/>
    </source>
</evidence>
<evidence type="ECO:0000259" key="7">
    <source>
        <dbReference type="Pfam" id="PF08281"/>
    </source>
</evidence>
<dbReference type="InterPro" id="IPR036388">
    <property type="entry name" value="WH-like_DNA-bd_sf"/>
</dbReference>
<dbReference type="PANTHER" id="PTHR43133:SF8">
    <property type="entry name" value="RNA POLYMERASE SIGMA FACTOR HI_1459-RELATED"/>
    <property type="match status" value="1"/>
</dbReference>
<dbReference type="Gene3D" id="1.10.1740.10">
    <property type="match status" value="1"/>
</dbReference>
<dbReference type="Pfam" id="PF08281">
    <property type="entry name" value="Sigma70_r4_2"/>
    <property type="match status" value="1"/>
</dbReference>
<dbReference type="PANTHER" id="PTHR43133">
    <property type="entry name" value="RNA POLYMERASE ECF-TYPE SIGMA FACTO"/>
    <property type="match status" value="1"/>
</dbReference>